<proteinExistence type="predicted"/>
<dbReference type="RefSeq" id="WP_321535983.1">
    <property type="nucleotide sequence ID" value="NZ_JARGDL010000011.1"/>
</dbReference>
<dbReference type="Proteomes" id="UP001221302">
    <property type="component" value="Unassembled WGS sequence"/>
</dbReference>
<dbReference type="Pfam" id="PF00535">
    <property type="entry name" value="Glycos_transf_2"/>
    <property type="match status" value="1"/>
</dbReference>
<comment type="caution">
    <text evidence="2">The sequence shown here is derived from an EMBL/GenBank/DDBJ whole genome shotgun (WGS) entry which is preliminary data.</text>
</comment>
<dbReference type="AlphaFoldDB" id="A0AAE3P0S8"/>
<evidence type="ECO:0000259" key="1">
    <source>
        <dbReference type="Pfam" id="PF00535"/>
    </source>
</evidence>
<protein>
    <submittedName>
        <fullName evidence="2">Glycosyltransferase family 2 protein</fullName>
    </submittedName>
</protein>
<gene>
    <name evidence="2" type="ORF">P0M35_08635</name>
</gene>
<dbReference type="SUPFAM" id="SSF53448">
    <property type="entry name" value="Nucleotide-diphospho-sugar transferases"/>
    <property type="match status" value="2"/>
</dbReference>
<dbReference type="EMBL" id="JARGDL010000011">
    <property type="protein sequence ID" value="MDF1612214.1"/>
    <property type="molecule type" value="Genomic_DNA"/>
</dbReference>
<dbReference type="PANTHER" id="PTHR43685">
    <property type="entry name" value="GLYCOSYLTRANSFERASE"/>
    <property type="match status" value="1"/>
</dbReference>
<organism evidence="2 3">
    <name type="scientific">Stygiobacter electus</name>
    <dbReference type="NCBI Taxonomy" id="3032292"/>
    <lineage>
        <taxon>Bacteria</taxon>
        <taxon>Pseudomonadati</taxon>
        <taxon>Ignavibacteriota</taxon>
        <taxon>Ignavibacteria</taxon>
        <taxon>Ignavibacteriales</taxon>
        <taxon>Melioribacteraceae</taxon>
        <taxon>Stygiobacter</taxon>
    </lineage>
</organism>
<dbReference type="InterPro" id="IPR050834">
    <property type="entry name" value="Glycosyltransf_2"/>
</dbReference>
<dbReference type="InterPro" id="IPR001173">
    <property type="entry name" value="Glyco_trans_2-like"/>
</dbReference>
<sequence length="483" mass="56134">MISVFLPFSGAEYSIKLIEEIKNVYQVEKIILLVHDENLTVPENYQKIIVDNLTSSNTINKIIDEAKSNYVLLFTQDNNFQLGQFAVERFYNVIDSTNAAMVYSNYISIKDEKTENHPVNDYQIGSLRDDFDFGYMIMLNKNFVNHFEDINDYKFAGLYNLRLQLSRKGEFIRIPEFLYTTIETDTRKSGVKQFDYVNPKNRDVQIEMEKACTFHLKKINAYLEPKFKEVDFSNNDFEYDASVVIPVKNRVNTIADAIKSVLSQKTNFKFNCIVVDNYSTDGTTNKINELAENDERLIHIIPERKDLGIGGCWNEAIHHKNCGRFAIQLDSDDIYANENTIQIVVDTFYKEKCAMVVGSYRMTNFKLEEIPPGIIDHKEWTPDNGRNNALRINGLGAPRAFYTPILRKIKIPNVSYGEDYAVGLMISRDYQIGRIWEPIYLCRRWEGNSDAALDIQKINLYNEYKDRIRTIEVLARIRKNKNV</sequence>
<accession>A0AAE3P0S8</accession>
<name>A0AAE3P0S8_9BACT</name>
<reference evidence="2" key="1">
    <citation type="submission" date="2023-03" db="EMBL/GenBank/DDBJ databases">
        <title>Stygiobacter electus gen. nov., sp. nov., facultatively anaerobic thermotolerant bacterium of the class Ignavibacteria from a well of Yessentuki mineral water deposit.</title>
        <authorList>
            <person name="Podosokorskaya O.A."/>
            <person name="Elcheninov A.G."/>
            <person name="Petrova N.F."/>
            <person name="Zavarzina D.G."/>
            <person name="Kublanov I.V."/>
            <person name="Merkel A.Y."/>
        </authorList>
    </citation>
    <scope>NUCLEOTIDE SEQUENCE</scope>
    <source>
        <strain evidence="2">09-Me</strain>
    </source>
</reference>
<dbReference type="Gene3D" id="3.90.550.10">
    <property type="entry name" value="Spore Coat Polysaccharide Biosynthesis Protein SpsA, Chain A"/>
    <property type="match status" value="2"/>
</dbReference>
<keyword evidence="3" id="KW-1185">Reference proteome</keyword>
<dbReference type="CDD" id="cd00761">
    <property type="entry name" value="Glyco_tranf_GTA_type"/>
    <property type="match status" value="1"/>
</dbReference>
<evidence type="ECO:0000313" key="2">
    <source>
        <dbReference type="EMBL" id="MDF1612214.1"/>
    </source>
</evidence>
<feature type="domain" description="Glycosyltransferase 2-like" evidence="1">
    <location>
        <begin position="242"/>
        <end position="379"/>
    </location>
</feature>
<evidence type="ECO:0000313" key="3">
    <source>
        <dbReference type="Proteomes" id="UP001221302"/>
    </source>
</evidence>
<dbReference type="PANTHER" id="PTHR43685:SF2">
    <property type="entry name" value="GLYCOSYLTRANSFERASE 2-LIKE DOMAIN-CONTAINING PROTEIN"/>
    <property type="match status" value="1"/>
</dbReference>
<dbReference type="InterPro" id="IPR029044">
    <property type="entry name" value="Nucleotide-diphossugar_trans"/>
</dbReference>